<evidence type="ECO:0000259" key="1">
    <source>
        <dbReference type="PROSITE" id="PS50925"/>
    </source>
</evidence>
<protein>
    <submittedName>
        <fullName evidence="2">BLUF domain-containing protein</fullName>
    </submittedName>
</protein>
<dbReference type="InterPro" id="IPR036046">
    <property type="entry name" value="Acylphosphatase-like_dom_sf"/>
</dbReference>
<reference evidence="2 3" key="1">
    <citation type="submission" date="2020-04" db="EMBL/GenBank/DDBJ databases">
        <title>Hymenobacter polaris sp. nov., isolated from Arctic soil.</title>
        <authorList>
            <person name="Dahal R.H."/>
        </authorList>
    </citation>
    <scope>NUCLEOTIDE SEQUENCE [LARGE SCALE GENOMIC DNA]</scope>
    <source>
        <strain evidence="2 3">RP-2-7</strain>
    </source>
</reference>
<dbReference type="PROSITE" id="PS50925">
    <property type="entry name" value="BLUF"/>
    <property type="match status" value="1"/>
</dbReference>
<dbReference type="Gene3D" id="3.30.70.100">
    <property type="match status" value="1"/>
</dbReference>
<dbReference type="AlphaFoldDB" id="A0A7Y0FM54"/>
<dbReference type="GO" id="GO:0071949">
    <property type="term" value="F:FAD binding"/>
    <property type="evidence" value="ECO:0007669"/>
    <property type="project" value="InterPro"/>
</dbReference>
<comment type="caution">
    <text evidence="2">The sequence shown here is derived from an EMBL/GenBank/DDBJ whole genome shotgun (WGS) entry which is preliminary data.</text>
</comment>
<dbReference type="InterPro" id="IPR007024">
    <property type="entry name" value="BLUF_domain"/>
</dbReference>
<keyword evidence="3" id="KW-1185">Reference proteome</keyword>
<feature type="domain" description="BLUF" evidence="1">
    <location>
        <begin position="1"/>
        <end position="92"/>
    </location>
</feature>
<evidence type="ECO:0000313" key="3">
    <source>
        <dbReference type="Proteomes" id="UP000559626"/>
    </source>
</evidence>
<dbReference type="Pfam" id="PF04940">
    <property type="entry name" value="BLUF"/>
    <property type="match status" value="1"/>
</dbReference>
<dbReference type="EMBL" id="JABBGH010000001">
    <property type="protein sequence ID" value="NML65146.1"/>
    <property type="molecule type" value="Genomic_DNA"/>
</dbReference>
<accession>A0A7Y0FM54</accession>
<evidence type="ECO:0000313" key="2">
    <source>
        <dbReference type="EMBL" id="NML65146.1"/>
    </source>
</evidence>
<dbReference type="SUPFAM" id="SSF54975">
    <property type="entry name" value="Acylphosphatase/BLUF domain-like"/>
    <property type="match status" value="1"/>
</dbReference>
<organism evidence="2 3">
    <name type="scientific">Hymenobacter polaris</name>
    <dbReference type="NCBI Taxonomy" id="2682546"/>
    <lineage>
        <taxon>Bacteria</taxon>
        <taxon>Pseudomonadati</taxon>
        <taxon>Bacteroidota</taxon>
        <taxon>Cytophagia</taxon>
        <taxon>Cytophagales</taxon>
        <taxon>Hymenobacteraceae</taxon>
        <taxon>Hymenobacter</taxon>
    </lineage>
</organism>
<gene>
    <name evidence="2" type="ORF">HHL22_08005</name>
</gene>
<dbReference type="Proteomes" id="UP000559626">
    <property type="component" value="Unassembled WGS sequence"/>
</dbReference>
<dbReference type="SMART" id="SM01034">
    <property type="entry name" value="BLUF"/>
    <property type="match status" value="1"/>
</dbReference>
<name>A0A7Y0FM54_9BACT</name>
<dbReference type="GO" id="GO:0009882">
    <property type="term" value="F:blue light photoreceptor activity"/>
    <property type="evidence" value="ECO:0007669"/>
    <property type="project" value="InterPro"/>
</dbReference>
<proteinExistence type="predicted"/>
<sequence length="140" mass="16040">MHHIIYLSQATIPFNEAQLQHLLTQARDFNQMHQVTGMLLYGNDQFFQVLEGEKATVQLLYAHISQDPRHRDVITYADKAIPKRAFMDWSMAFQALPPQQLIEFAGYISPAEVQLERTNLGQADTLLLQLLRSFVLPEGS</sequence>
<dbReference type="RefSeq" id="WP_169530398.1">
    <property type="nucleotide sequence ID" value="NZ_JABBGH010000001.1"/>
</dbReference>